<feature type="compositionally biased region" description="Polar residues" evidence="5">
    <location>
        <begin position="371"/>
        <end position="381"/>
    </location>
</feature>
<dbReference type="SMART" id="SM00593">
    <property type="entry name" value="RUN"/>
    <property type="match status" value="1"/>
</dbReference>
<dbReference type="Pfam" id="PF00169">
    <property type="entry name" value="PH"/>
    <property type="match status" value="1"/>
</dbReference>
<evidence type="ECO:0000259" key="6">
    <source>
        <dbReference type="PROSITE" id="PS50826"/>
    </source>
</evidence>
<dbReference type="Pfam" id="PF02759">
    <property type="entry name" value="RUN"/>
    <property type="match status" value="1"/>
</dbReference>
<dbReference type="GO" id="GO:0019894">
    <property type="term" value="F:kinesin binding"/>
    <property type="evidence" value="ECO:0007669"/>
    <property type="project" value="TreeGrafter"/>
</dbReference>
<feature type="region of interest" description="Disordered" evidence="5">
    <location>
        <begin position="470"/>
        <end position="495"/>
    </location>
</feature>
<dbReference type="GO" id="GO:0032880">
    <property type="term" value="P:regulation of protein localization"/>
    <property type="evidence" value="ECO:0007669"/>
    <property type="project" value="TreeGrafter"/>
</dbReference>
<feature type="compositionally biased region" description="Basic and acidic residues" evidence="5">
    <location>
        <begin position="409"/>
        <end position="421"/>
    </location>
</feature>
<gene>
    <name evidence="8" type="primary">LOC111133365</name>
</gene>
<dbReference type="PROSITE" id="PS50826">
    <property type="entry name" value="RUN"/>
    <property type="match status" value="1"/>
</dbReference>
<dbReference type="SUPFAM" id="SSF50729">
    <property type="entry name" value="PH domain-like"/>
    <property type="match status" value="1"/>
</dbReference>
<proteinExistence type="predicted"/>
<dbReference type="Gene3D" id="1.20.58.900">
    <property type="match status" value="1"/>
</dbReference>
<feature type="compositionally biased region" description="Low complexity" evidence="5">
    <location>
        <begin position="206"/>
        <end position="221"/>
    </location>
</feature>
<dbReference type="Proteomes" id="UP000694844">
    <property type="component" value="Chromosome 5"/>
</dbReference>
<evidence type="ECO:0000256" key="5">
    <source>
        <dbReference type="SAM" id="MobiDB-lite"/>
    </source>
</evidence>
<dbReference type="GO" id="GO:0032418">
    <property type="term" value="P:lysosome localization"/>
    <property type="evidence" value="ECO:0007669"/>
    <property type="project" value="TreeGrafter"/>
</dbReference>
<dbReference type="OrthoDB" id="9983817at2759"/>
<dbReference type="InterPro" id="IPR004012">
    <property type="entry name" value="Run_dom"/>
</dbReference>
<dbReference type="InterPro" id="IPR053015">
    <property type="entry name" value="PH_domain-containing_M2"/>
</dbReference>
<dbReference type="GO" id="GO:0010008">
    <property type="term" value="C:endosome membrane"/>
    <property type="evidence" value="ECO:0007669"/>
    <property type="project" value="TreeGrafter"/>
</dbReference>
<accession>A0A8B8ECK5</accession>
<feature type="compositionally biased region" description="Basic and acidic residues" evidence="5">
    <location>
        <begin position="470"/>
        <end position="479"/>
    </location>
</feature>
<dbReference type="Pfam" id="PF23142">
    <property type="entry name" value="PH_PLEKHM2"/>
    <property type="match status" value="1"/>
</dbReference>
<comment type="subcellular location">
    <subcellularLocation>
        <location evidence="1">Cytoplasm</location>
    </subcellularLocation>
    <subcellularLocation>
        <location evidence="2">Lysosome membrane</location>
    </subcellularLocation>
</comment>
<dbReference type="InterPro" id="IPR001849">
    <property type="entry name" value="PH_domain"/>
</dbReference>
<evidence type="ECO:0000256" key="2">
    <source>
        <dbReference type="ARBA" id="ARBA00004656"/>
    </source>
</evidence>
<keyword evidence="7" id="KW-1185">Reference proteome</keyword>
<feature type="domain" description="RUN" evidence="6">
    <location>
        <begin position="42"/>
        <end position="164"/>
    </location>
</feature>
<feature type="compositionally biased region" description="Basic residues" evidence="5">
    <location>
        <begin position="264"/>
        <end position="281"/>
    </location>
</feature>
<dbReference type="PANTHER" id="PTHR46556">
    <property type="entry name" value="PLECKSTRIN HOMOLOGY DOMAIN-CONTAINING FAMILY M MEMBER 2"/>
    <property type="match status" value="1"/>
</dbReference>
<feature type="compositionally biased region" description="Basic and acidic residues" evidence="5">
    <location>
        <begin position="382"/>
        <end position="395"/>
    </location>
</feature>
<dbReference type="Gene3D" id="2.30.29.30">
    <property type="entry name" value="Pleckstrin-homology domain (PH domain)/Phosphotyrosine-binding domain (PTB)"/>
    <property type="match status" value="1"/>
</dbReference>
<evidence type="ECO:0000313" key="7">
    <source>
        <dbReference type="Proteomes" id="UP000694844"/>
    </source>
</evidence>
<dbReference type="RefSeq" id="XP_022337409.1">
    <property type="nucleotide sequence ID" value="XM_022481701.1"/>
</dbReference>
<dbReference type="SUPFAM" id="SSF140741">
    <property type="entry name" value="RUN domain-like"/>
    <property type="match status" value="1"/>
</dbReference>
<evidence type="ECO:0000256" key="3">
    <source>
        <dbReference type="ARBA" id="ARBA00022490"/>
    </source>
</evidence>
<name>A0A8B8ECK5_CRAVI</name>
<keyword evidence="3" id="KW-0963">Cytoplasm</keyword>
<dbReference type="GO" id="GO:0005765">
    <property type="term" value="C:lysosomal membrane"/>
    <property type="evidence" value="ECO:0007669"/>
    <property type="project" value="UniProtKB-SubCell"/>
</dbReference>
<dbReference type="GO" id="GO:0007030">
    <property type="term" value="P:Golgi organization"/>
    <property type="evidence" value="ECO:0007669"/>
    <property type="project" value="TreeGrafter"/>
</dbReference>
<feature type="region of interest" description="Disordered" evidence="5">
    <location>
        <begin position="263"/>
        <end position="298"/>
    </location>
</feature>
<feature type="compositionally biased region" description="Acidic residues" evidence="5">
    <location>
        <begin position="396"/>
        <end position="405"/>
    </location>
</feature>
<dbReference type="InterPro" id="IPR011993">
    <property type="entry name" value="PH-like_dom_sf"/>
</dbReference>
<dbReference type="CDD" id="cd17680">
    <property type="entry name" value="RUN_PLEKHM2"/>
    <property type="match status" value="1"/>
</dbReference>
<feature type="region of interest" description="Disordered" evidence="5">
    <location>
        <begin position="206"/>
        <end position="226"/>
    </location>
</feature>
<dbReference type="FunFam" id="1.20.58.900:FF:000004">
    <property type="entry name" value="pleckstrin homology domain-containing family M member 2 isoform X2"/>
    <property type="match status" value="1"/>
</dbReference>
<dbReference type="GeneID" id="111133365"/>
<keyword evidence="4" id="KW-0458">Lysosome</keyword>
<dbReference type="SMART" id="SM00233">
    <property type="entry name" value="PH"/>
    <property type="match status" value="1"/>
</dbReference>
<evidence type="ECO:0000313" key="8">
    <source>
        <dbReference type="RefSeq" id="XP_022337409.1"/>
    </source>
</evidence>
<dbReference type="InterPro" id="IPR037213">
    <property type="entry name" value="Run_dom_sf"/>
</dbReference>
<sequence length="997" mass="113271">MMAGISDRHNTKDKILDNVAKAVKRIQGKYITADPDNPVFLGNEDDSCQKLCENLDRVFLHGLKHIQHGYWKIVSEFTDKQTVKNIKHLQHVTTDMGRGRSWLFMALNDCLLESYIRCYEENIKTVRKHYVKEALLLDQQSVTVLLTLTAGLEFVVFQLEYDVPYLDMGVSPRPRTISQLSVDEDRVSLCSMDSIASVRPSGVYTSTETCSISDTSDTSIDPNLNSQRSEYYVENKADRLDSVVVDEIENAEEETKIEVIRLKGSSKHGHGKRRKSKKHLRQISNNSPILNEPLNEKEEESVETLEVKLKENPLTEMNLEQIEKDPDYVEEDRLKDILSSIPSKTDHSEESSEVAINNEENDTQGNDRNESSLQNDINSKTAEVDVYKSQSKTEYDFSEVDEENEVLNGEEKKSIPEKEPYFDLGESGNVNGDVQYSNSVTEDHDRDVCDIKQTGDLMPREKSNERLQIDAKSNDKALDETDGGSVDKSSEVKNSASVDDLSIYSSSFSASEKPSSASQMQDMVDHIISQSDAVLQAHMFEEETEEMVSEKDEEGKQLYPGEVVLENNTRLELMLNVFANSEEQFIRMYVSLLGHTDGDDHPVFILLTDHSIYLLNQNQSDFKFIKDSFIPYSSIDYISLTISDQIIHIVCKNRRMQYWLTTGSQLVTRSIIDCLQEQTKNHQDSKLTVLSDAKTQMIALRKHIAKESNCETSEVKVACYSLVHWGSDLEAKKHKVDTAFREGYLLYRVMEASGGLSSLSSQIISTVQDPKSLLYGQSWKSAFVILRDGMLCMYAEKNGKPTMFVHMGDDCVGCRRASKSDRDHCIEVIKQDGSLWQLALASETEANDWLQKLCQAVAEGLQKKESSKPSCLPCCAILTSSKLFMFHEDLQSSFFRTLGSANIADIICVLVDPIINTYCILEFESHDGGLSQDKWVFYFNDEAEKERFLKALSDIWIDFFKIEEMTVFEIEDFSLRRTCRQTASQLENSLKVKGQKH</sequence>
<dbReference type="PANTHER" id="PTHR46556:SF1">
    <property type="entry name" value="PLECKSTRIN HOMOLOGY DOMAIN-CONTAINING FAMILY M MEMBER 2"/>
    <property type="match status" value="1"/>
</dbReference>
<dbReference type="InterPro" id="IPR057288">
    <property type="entry name" value="PH_PLEKHM2"/>
</dbReference>
<evidence type="ECO:0000256" key="4">
    <source>
        <dbReference type="ARBA" id="ARBA00023228"/>
    </source>
</evidence>
<organism evidence="7 8">
    <name type="scientific">Crassostrea virginica</name>
    <name type="common">Eastern oyster</name>
    <dbReference type="NCBI Taxonomy" id="6565"/>
    <lineage>
        <taxon>Eukaryota</taxon>
        <taxon>Metazoa</taxon>
        <taxon>Spiralia</taxon>
        <taxon>Lophotrochozoa</taxon>
        <taxon>Mollusca</taxon>
        <taxon>Bivalvia</taxon>
        <taxon>Autobranchia</taxon>
        <taxon>Pteriomorphia</taxon>
        <taxon>Ostreida</taxon>
        <taxon>Ostreoidea</taxon>
        <taxon>Ostreidae</taxon>
        <taxon>Crassostrea</taxon>
    </lineage>
</organism>
<evidence type="ECO:0000256" key="1">
    <source>
        <dbReference type="ARBA" id="ARBA00004496"/>
    </source>
</evidence>
<dbReference type="InterPro" id="IPR047327">
    <property type="entry name" value="RUN_PLEKHM2"/>
</dbReference>
<dbReference type="KEGG" id="cvn:111133365"/>
<feature type="region of interest" description="Disordered" evidence="5">
    <location>
        <begin position="339"/>
        <end position="430"/>
    </location>
</feature>
<reference evidence="8" key="1">
    <citation type="submission" date="2025-08" db="UniProtKB">
        <authorList>
            <consortium name="RefSeq"/>
        </authorList>
    </citation>
    <scope>IDENTIFICATION</scope>
    <source>
        <tissue evidence="8">Whole sample</tissue>
    </source>
</reference>
<protein>
    <submittedName>
        <fullName evidence="8">Pleckstrin homology domain-containing family M member 2-like</fullName>
    </submittedName>
</protein>
<dbReference type="AlphaFoldDB" id="A0A8B8ECK5"/>